<accession>A0A8S4SKC7</accession>
<dbReference type="EMBL" id="CAKXAJ010026562">
    <property type="protein sequence ID" value="CAH2270079.1"/>
    <property type="molecule type" value="Genomic_DNA"/>
</dbReference>
<reference evidence="2" key="1">
    <citation type="submission" date="2022-03" db="EMBL/GenBank/DDBJ databases">
        <authorList>
            <person name="Lindestad O."/>
        </authorList>
    </citation>
    <scope>NUCLEOTIDE SEQUENCE</scope>
</reference>
<keyword evidence="1" id="KW-0812">Transmembrane</keyword>
<evidence type="ECO:0000313" key="3">
    <source>
        <dbReference type="Proteomes" id="UP000838756"/>
    </source>
</evidence>
<organism evidence="2 3">
    <name type="scientific">Pararge aegeria aegeria</name>
    <dbReference type="NCBI Taxonomy" id="348720"/>
    <lineage>
        <taxon>Eukaryota</taxon>
        <taxon>Metazoa</taxon>
        <taxon>Ecdysozoa</taxon>
        <taxon>Arthropoda</taxon>
        <taxon>Hexapoda</taxon>
        <taxon>Insecta</taxon>
        <taxon>Pterygota</taxon>
        <taxon>Neoptera</taxon>
        <taxon>Endopterygota</taxon>
        <taxon>Lepidoptera</taxon>
        <taxon>Glossata</taxon>
        <taxon>Ditrysia</taxon>
        <taxon>Papilionoidea</taxon>
        <taxon>Nymphalidae</taxon>
        <taxon>Satyrinae</taxon>
        <taxon>Satyrini</taxon>
        <taxon>Parargina</taxon>
        <taxon>Pararge</taxon>
    </lineage>
</organism>
<gene>
    <name evidence="2" type="primary">jg16539</name>
    <name evidence="2" type="ORF">PAEG_LOCUS28003</name>
</gene>
<dbReference type="Gene3D" id="2.10.60.10">
    <property type="entry name" value="CD59"/>
    <property type="match status" value="1"/>
</dbReference>
<dbReference type="SUPFAM" id="SSF57302">
    <property type="entry name" value="Snake toxin-like"/>
    <property type="match status" value="1"/>
</dbReference>
<evidence type="ECO:0000256" key="1">
    <source>
        <dbReference type="SAM" id="Phobius"/>
    </source>
</evidence>
<proteinExistence type="predicted"/>
<dbReference type="AlphaFoldDB" id="A0A8S4SKC7"/>
<dbReference type="Proteomes" id="UP000838756">
    <property type="component" value="Unassembled WGS sequence"/>
</dbReference>
<evidence type="ECO:0000313" key="2">
    <source>
        <dbReference type="EMBL" id="CAH2270079.1"/>
    </source>
</evidence>
<keyword evidence="3" id="KW-1185">Reference proteome</keyword>
<dbReference type="InterPro" id="IPR045860">
    <property type="entry name" value="Snake_toxin-like_sf"/>
</dbReference>
<comment type="caution">
    <text evidence="2">The sequence shown here is derived from an EMBL/GenBank/DDBJ whole genome shotgun (WGS) entry which is preliminary data.</text>
</comment>
<keyword evidence="1" id="KW-0472">Membrane</keyword>
<protein>
    <submittedName>
        <fullName evidence="2">Jg16539 protein</fullName>
    </submittedName>
</protein>
<dbReference type="OrthoDB" id="7344163at2759"/>
<sequence length="95" mass="10353">MTCHSSDDKCFTSVTSKDSSYEAVVRGCRSACIGSPEITCCELNRCNHQAFAMPTMVAPHGLVQENKATKSLHPSVLFFVTILLVLQTVVKVSFV</sequence>
<feature type="transmembrane region" description="Helical" evidence="1">
    <location>
        <begin position="76"/>
        <end position="94"/>
    </location>
</feature>
<name>A0A8S4SKC7_9NEOP</name>
<keyword evidence="1" id="KW-1133">Transmembrane helix</keyword>